<reference evidence="2 5" key="2">
    <citation type="journal article" date="2019" name="Nat. Med.">
        <title>A library of human gut bacterial isolates paired with longitudinal multiomics data enables mechanistic microbiome research.</title>
        <authorList>
            <person name="Poyet M."/>
            <person name="Groussin M."/>
            <person name="Gibbons S.M."/>
            <person name="Avila-Pacheco J."/>
            <person name="Jiang X."/>
            <person name="Kearney S.M."/>
            <person name="Perrotta A.R."/>
            <person name="Berdy B."/>
            <person name="Zhao S."/>
            <person name="Lieberman T.D."/>
            <person name="Swanson P.K."/>
            <person name="Smith M."/>
            <person name="Roesemann S."/>
            <person name="Alexander J.E."/>
            <person name="Rich S.A."/>
            <person name="Livny J."/>
            <person name="Vlamakis H."/>
            <person name="Clish C."/>
            <person name="Bullock K."/>
            <person name="Deik A."/>
            <person name="Scott J."/>
            <person name="Pierce K.A."/>
            <person name="Xavier R.J."/>
            <person name="Alm E.J."/>
        </authorList>
    </citation>
    <scope>NUCLEOTIDE SEQUENCE [LARGE SCALE GENOMIC DNA]</scope>
    <source>
        <strain evidence="2 5">BIOML-A25</strain>
    </source>
</reference>
<dbReference type="Pfam" id="PF06739">
    <property type="entry name" value="SBBP"/>
    <property type="match status" value="1"/>
</dbReference>
<sequence length="440" mass="47072">MISLMKLNTIQYIILILLIGSVNLFSSCKDDDGHDAGSPVVVNRFYPTSGSAGTEILITGKNFSENPEDISVTLGNIPLKVLNCSMNNILAIVPPKLGDGELTITIANREPVRTIDKFTYSFSAVVTTLAGSANGEPGYQDGVGSEALFFFDAAKAEPAEDWKKGSVCVDDDGNVYVGDCVNYCVRKITPDGTVTTLAGLAGNKGCIDGTGVQARFNGLYGMDCDAEGNIILTDVFEWKIRKITPEGVTTTLGETDFEPWFLTVDKRNGDIFVSSSSGIYKWTAEGSTQITTGNFRGIVVDKEGNLYAADQILNGIVKFKAGTWEAENLIGKGTSGYLNGSFEDALFTFPSDLAIDSNGDIYVAGNGAWDGGENLDQSIRLLDMTNRVVRLVAGGTQAGYVDANAGSAAFSGPQDLAVDKNGVIYVYDKKNNVIRKIVYE</sequence>
<evidence type="ECO:0000313" key="3">
    <source>
        <dbReference type="EMBL" id="RGR68438.1"/>
    </source>
</evidence>
<gene>
    <name evidence="3" type="ORF">DWY26_16665</name>
    <name evidence="2" type="ORF">F2Y39_09830</name>
</gene>
<dbReference type="AlphaFoldDB" id="A0A412FJU6"/>
<dbReference type="Proteomes" id="UP000427825">
    <property type="component" value="Unassembled WGS sequence"/>
</dbReference>
<feature type="domain" description="IPT/TIG" evidence="1">
    <location>
        <begin position="41"/>
        <end position="119"/>
    </location>
</feature>
<dbReference type="CDD" id="cd00603">
    <property type="entry name" value="IPT_PCSR"/>
    <property type="match status" value="1"/>
</dbReference>
<proteinExistence type="predicted"/>
<accession>A0A412FJU6</accession>
<evidence type="ECO:0000313" key="5">
    <source>
        <dbReference type="Proteomes" id="UP000427825"/>
    </source>
</evidence>
<dbReference type="SUPFAM" id="SSF101898">
    <property type="entry name" value="NHL repeat"/>
    <property type="match status" value="1"/>
</dbReference>
<evidence type="ECO:0000313" key="2">
    <source>
        <dbReference type="EMBL" id="KAA5477887.1"/>
    </source>
</evidence>
<dbReference type="InterPro" id="IPR013783">
    <property type="entry name" value="Ig-like_fold"/>
</dbReference>
<comment type="caution">
    <text evidence="3">The sequence shown here is derived from an EMBL/GenBank/DDBJ whole genome shotgun (WGS) entry which is preliminary data.</text>
</comment>
<dbReference type="InterPro" id="IPR014756">
    <property type="entry name" value="Ig_E-set"/>
</dbReference>
<dbReference type="SUPFAM" id="SSF81296">
    <property type="entry name" value="E set domains"/>
    <property type="match status" value="1"/>
</dbReference>
<dbReference type="PROSITE" id="PS51257">
    <property type="entry name" value="PROKAR_LIPOPROTEIN"/>
    <property type="match status" value="1"/>
</dbReference>
<dbReference type="InterPro" id="IPR010620">
    <property type="entry name" value="SBBP_repeat"/>
</dbReference>
<dbReference type="PANTHER" id="PTHR13833:SF71">
    <property type="entry name" value="NHL DOMAIN-CONTAINING PROTEIN"/>
    <property type="match status" value="1"/>
</dbReference>
<dbReference type="Pfam" id="PF01833">
    <property type="entry name" value="TIG"/>
    <property type="match status" value="1"/>
</dbReference>
<dbReference type="Gene3D" id="2.120.10.30">
    <property type="entry name" value="TolB, C-terminal domain"/>
    <property type="match status" value="1"/>
</dbReference>
<reference evidence="3 4" key="1">
    <citation type="submission" date="2018-08" db="EMBL/GenBank/DDBJ databases">
        <title>A genome reference for cultivated species of the human gut microbiota.</title>
        <authorList>
            <person name="Zou Y."/>
            <person name="Xue W."/>
            <person name="Luo G."/>
        </authorList>
    </citation>
    <scope>NUCLEOTIDE SEQUENCE [LARGE SCALE GENOMIC DNA]</scope>
    <source>
        <strain evidence="3 4">AF24-29LB</strain>
    </source>
</reference>
<protein>
    <recommendedName>
        <fullName evidence="1">IPT/TIG domain-containing protein</fullName>
    </recommendedName>
</protein>
<dbReference type="Gene3D" id="2.60.40.10">
    <property type="entry name" value="Immunoglobulins"/>
    <property type="match status" value="1"/>
</dbReference>
<dbReference type="EMBL" id="QRUO01000017">
    <property type="protein sequence ID" value="RGR68438.1"/>
    <property type="molecule type" value="Genomic_DNA"/>
</dbReference>
<dbReference type="EMBL" id="VVYJ01000004">
    <property type="protein sequence ID" value="KAA5477887.1"/>
    <property type="molecule type" value="Genomic_DNA"/>
</dbReference>
<organism evidence="3 4">
    <name type="scientific">Bacteroides caccae</name>
    <dbReference type="NCBI Taxonomy" id="47678"/>
    <lineage>
        <taxon>Bacteria</taxon>
        <taxon>Pseudomonadati</taxon>
        <taxon>Bacteroidota</taxon>
        <taxon>Bacteroidia</taxon>
        <taxon>Bacteroidales</taxon>
        <taxon>Bacteroidaceae</taxon>
        <taxon>Bacteroides</taxon>
    </lineage>
</organism>
<dbReference type="Proteomes" id="UP000284205">
    <property type="component" value="Unassembled WGS sequence"/>
</dbReference>
<dbReference type="PANTHER" id="PTHR13833">
    <property type="match status" value="1"/>
</dbReference>
<dbReference type="InterPro" id="IPR011042">
    <property type="entry name" value="6-blade_b-propeller_TolB-like"/>
</dbReference>
<dbReference type="Gene3D" id="2.40.10.500">
    <property type="match status" value="1"/>
</dbReference>
<name>A0A412FJU6_9BACE</name>
<evidence type="ECO:0000313" key="4">
    <source>
        <dbReference type="Proteomes" id="UP000284205"/>
    </source>
</evidence>
<dbReference type="InterPro" id="IPR002909">
    <property type="entry name" value="IPT_dom"/>
</dbReference>
<evidence type="ECO:0000259" key="1">
    <source>
        <dbReference type="Pfam" id="PF01833"/>
    </source>
</evidence>